<name>A0A419XAN4_9BACT</name>
<dbReference type="EMBL" id="RAPQ01000008">
    <property type="protein sequence ID" value="RKE04817.1"/>
    <property type="molecule type" value="Genomic_DNA"/>
</dbReference>
<sequence>MTNIQNTPLDYSDNRIWVYFELGGSKDIASNYILSQLDFISQEQITKVKYGFNLFICNQQIPEVVRILEKENQAIYQIIRID</sequence>
<accession>A0A419XAN4</accession>
<dbReference type="Proteomes" id="UP000284531">
    <property type="component" value="Unassembled WGS sequence"/>
</dbReference>
<proteinExistence type="predicted"/>
<dbReference type="AlphaFoldDB" id="A0A419XAN4"/>
<evidence type="ECO:0000313" key="1">
    <source>
        <dbReference type="EMBL" id="RKE04817.1"/>
    </source>
</evidence>
<comment type="caution">
    <text evidence="1">The sequence shown here is derived from an EMBL/GenBank/DDBJ whole genome shotgun (WGS) entry which is preliminary data.</text>
</comment>
<gene>
    <name evidence="1" type="ORF">BXY64_1845</name>
</gene>
<evidence type="ECO:0000313" key="2">
    <source>
        <dbReference type="Proteomes" id="UP000284531"/>
    </source>
</evidence>
<reference evidence="1 2" key="1">
    <citation type="submission" date="2018-09" db="EMBL/GenBank/DDBJ databases">
        <title>Genomic Encyclopedia of Archaeal and Bacterial Type Strains, Phase II (KMG-II): from individual species to whole genera.</title>
        <authorList>
            <person name="Goeker M."/>
        </authorList>
    </citation>
    <scope>NUCLEOTIDE SEQUENCE [LARGE SCALE GENOMIC DNA]</scope>
    <source>
        <strain evidence="1 2">DSM 21950</strain>
    </source>
</reference>
<organism evidence="1 2">
    <name type="scientific">Marinifilum flexuosum</name>
    <dbReference type="NCBI Taxonomy" id="1117708"/>
    <lineage>
        <taxon>Bacteria</taxon>
        <taxon>Pseudomonadati</taxon>
        <taxon>Bacteroidota</taxon>
        <taxon>Bacteroidia</taxon>
        <taxon>Marinilabiliales</taxon>
        <taxon>Marinifilaceae</taxon>
    </lineage>
</organism>
<dbReference type="RefSeq" id="WP_120239557.1">
    <property type="nucleotide sequence ID" value="NZ_RAPQ01000008.1"/>
</dbReference>
<dbReference type="OrthoDB" id="1364489at2"/>
<keyword evidence="2" id="KW-1185">Reference proteome</keyword>
<protein>
    <submittedName>
        <fullName evidence="1">Uncharacterized protein</fullName>
    </submittedName>
</protein>